<evidence type="ECO:0000313" key="3">
    <source>
        <dbReference type="EMBL" id="SJZ45131.1"/>
    </source>
</evidence>
<dbReference type="OrthoDB" id="2989771at2"/>
<keyword evidence="2" id="KW-0732">Signal</keyword>
<evidence type="ECO:0000256" key="1">
    <source>
        <dbReference type="SAM" id="MobiDB-lite"/>
    </source>
</evidence>
<feature type="region of interest" description="Disordered" evidence="1">
    <location>
        <begin position="265"/>
        <end position="294"/>
    </location>
</feature>
<feature type="signal peptide" evidence="2">
    <location>
        <begin position="1"/>
        <end position="23"/>
    </location>
</feature>
<dbReference type="RefSeq" id="WP_078711093.1">
    <property type="nucleotide sequence ID" value="NZ_FUWY01000001.1"/>
</dbReference>
<feature type="region of interest" description="Disordered" evidence="1">
    <location>
        <begin position="359"/>
        <end position="385"/>
    </location>
</feature>
<name>A0A1T4KRT5_9FIRM</name>
<evidence type="ECO:0000313" key="4">
    <source>
        <dbReference type="Proteomes" id="UP000243297"/>
    </source>
</evidence>
<feature type="compositionally biased region" description="Pro residues" evidence="1">
    <location>
        <begin position="273"/>
        <end position="291"/>
    </location>
</feature>
<sequence length="548" mass="58988">MKKVLKCFLAIMCVIALSGCQSGGNKTSSNSIEGILKSFSGNLLTINTIQGDELIFDVSQATVETTHGLLSGDDILLQYEGSIKDKDTSKAVVKRVIDKTKDDPNVEETVISGEVVDSSMNTITIKVNGKEIVFNTAMAEMDIRDGIKLGNMIYITYIGQIQDTDATGVQVLKIVDNEENAKAEEPKASATPKPTLVPVENIKVTEKKDWLYGVLDTNIYAGNSKEYKKVGFLWQHQGIDVTGVTDNGWTRVFLDGTTGFVPSDMLTSTVPATPTPKPTEAPKVTPTPTPAPKHTLNIEYVDTDEKPLFKNYVDSIKEGQTYDITSPTTNDYVVSIGEVKGVMGQSDVEVTVVYTHKDAPTPEPTVEATPVSTPEPTVEPTPVTTPTPAPVVYKTITGYVVSTDASSITIDVDGVDLQFNTENASTNYSNGLLVGNKVDIEYAGDISGEDTTNTMVSSITDNAENDNNPHLKGAVIGTTQNTFTICTPDGAELTFYYGDYTTIETESGTIDQGARIKVCPDGSKGATGNIFYSKAVKTDTDMNGKVMY</sequence>
<gene>
    <name evidence="3" type="ORF">SAMN02745191_0672</name>
</gene>
<reference evidence="4" key="1">
    <citation type="submission" date="2017-02" db="EMBL/GenBank/DDBJ databases">
        <authorList>
            <person name="Varghese N."/>
            <person name="Submissions S."/>
        </authorList>
    </citation>
    <scope>NUCLEOTIDE SEQUENCE [LARGE SCALE GENOMIC DNA]</scope>
    <source>
        <strain evidence="4">ATCC 25662</strain>
    </source>
</reference>
<accession>A0A1T4KRT5</accession>
<dbReference type="Gene3D" id="2.30.30.40">
    <property type="entry name" value="SH3 Domains"/>
    <property type="match status" value="1"/>
</dbReference>
<proteinExistence type="predicted"/>
<protein>
    <submittedName>
        <fullName evidence="3">Uncharacterized protein</fullName>
    </submittedName>
</protein>
<dbReference type="AlphaFoldDB" id="A0A1T4KRT5"/>
<organism evidence="3 4">
    <name type="scientific">Anaerorhabdus furcosa</name>
    <dbReference type="NCBI Taxonomy" id="118967"/>
    <lineage>
        <taxon>Bacteria</taxon>
        <taxon>Bacillati</taxon>
        <taxon>Bacillota</taxon>
        <taxon>Erysipelotrichia</taxon>
        <taxon>Erysipelotrichales</taxon>
        <taxon>Erysipelotrichaceae</taxon>
        <taxon>Anaerorhabdus</taxon>
    </lineage>
</organism>
<keyword evidence="4" id="KW-1185">Reference proteome</keyword>
<dbReference type="Proteomes" id="UP000243297">
    <property type="component" value="Unassembled WGS sequence"/>
</dbReference>
<dbReference type="STRING" id="118967.SAMN02745191_0672"/>
<feature type="chain" id="PRO_5038945330" evidence="2">
    <location>
        <begin position="24"/>
        <end position="548"/>
    </location>
</feature>
<dbReference type="InterPro" id="IPR036028">
    <property type="entry name" value="SH3-like_dom_sf"/>
</dbReference>
<dbReference type="PROSITE" id="PS51257">
    <property type="entry name" value="PROKAR_LIPOPROTEIN"/>
    <property type="match status" value="1"/>
</dbReference>
<dbReference type="EMBL" id="FUWY01000001">
    <property type="protein sequence ID" value="SJZ45131.1"/>
    <property type="molecule type" value="Genomic_DNA"/>
</dbReference>
<feature type="compositionally biased region" description="Low complexity" evidence="1">
    <location>
        <begin position="364"/>
        <end position="376"/>
    </location>
</feature>
<dbReference type="SUPFAM" id="SSF50044">
    <property type="entry name" value="SH3-domain"/>
    <property type="match status" value="1"/>
</dbReference>
<evidence type="ECO:0000256" key="2">
    <source>
        <dbReference type="SAM" id="SignalP"/>
    </source>
</evidence>